<keyword evidence="2" id="KW-0687">Ribonucleoprotein</keyword>
<dbReference type="SUPFAM" id="SSF55729">
    <property type="entry name" value="Acyl-CoA N-acyltransferases (Nat)"/>
    <property type="match status" value="1"/>
</dbReference>
<dbReference type="AlphaFoldDB" id="A0A6M0QCU6"/>
<dbReference type="Pfam" id="PF00583">
    <property type="entry name" value="Acetyltransf_1"/>
    <property type="match status" value="1"/>
</dbReference>
<evidence type="ECO:0000313" key="3">
    <source>
        <dbReference type="Proteomes" id="UP000481043"/>
    </source>
</evidence>
<reference evidence="2 3" key="1">
    <citation type="submission" date="2020-02" db="EMBL/GenBank/DDBJ databases">
        <title>Bacillus aquiflavi sp. nov., isolated from yellow water of strong flavor Chinese baijiu in Yibin region of China.</title>
        <authorList>
            <person name="Xie J."/>
        </authorList>
    </citation>
    <scope>NUCLEOTIDE SEQUENCE [LARGE SCALE GENOMIC DNA]</scope>
    <source>
        <strain evidence="2 3">SA4</strain>
    </source>
</reference>
<dbReference type="PROSITE" id="PS51186">
    <property type="entry name" value="GNAT"/>
    <property type="match status" value="1"/>
</dbReference>
<dbReference type="InterPro" id="IPR006464">
    <property type="entry name" value="AcTrfase_RimI/Ard1"/>
</dbReference>
<keyword evidence="3" id="KW-1185">Reference proteome</keyword>
<dbReference type="GO" id="GO:0008999">
    <property type="term" value="F:protein-N-terminal-alanine acetyltransferase activity"/>
    <property type="evidence" value="ECO:0007669"/>
    <property type="project" value="TreeGrafter"/>
</dbReference>
<sequence>MNESITFRLMTVADIDQILVIEHLSFTVPWSREAFHNELLSNPYASYIVMQDHDQVIGYCGLWVVLEEAHVTNIAVLPEYRGRKLGEALLKQAVELVMALGAERLSLEVRVTNHVAQSLYRKLGFQDGGIRKNYYTDNGEDALVMWVNIYETANHIRN</sequence>
<evidence type="ECO:0000313" key="2">
    <source>
        <dbReference type="EMBL" id="NEY74095.1"/>
    </source>
</evidence>
<accession>A0A6M0QCU6</accession>
<proteinExistence type="predicted"/>
<protein>
    <submittedName>
        <fullName evidence="2">Ribosomal protein S18-alanine N-acetyltransferase</fullName>
    </submittedName>
</protein>
<dbReference type="InterPro" id="IPR016181">
    <property type="entry name" value="Acyl_CoA_acyltransferase"/>
</dbReference>
<dbReference type="PANTHER" id="PTHR43617">
    <property type="entry name" value="L-AMINO ACID N-ACETYLTRANSFERASE"/>
    <property type="match status" value="1"/>
</dbReference>
<dbReference type="GO" id="GO:0005840">
    <property type="term" value="C:ribosome"/>
    <property type="evidence" value="ECO:0007669"/>
    <property type="project" value="UniProtKB-KW"/>
</dbReference>
<organism evidence="2 3">
    <name type="scientific">Bacillus mesophilus</name>
    <dbReference type="NCBI Taxonomy" id="1808955"/>
    <lineage>
        <taxon>Bacteria</taxon>
        <taxon>Bacillati</taxon>
        <taxon>Bacillota</taxon>
        <taxon>Bacilli</taxon>
        <taxon>Bacillales</taxon>
        <taxon>Bacillaceae</taxon>
        <taxon>Bacillus</taxon>
    </lineage>
</organism>
<dbReference type="InterPro" id="IPR000182">
    <property type="entry name" value="GNAT_dom"/>
</dbReference>
<dbReference type="InterPro" id="IPR050276">
    <property type="entry name" value="MshD_Acetyltransferase"/>
</dbReference>
<dbReference type="RefSeq" id="WP_163181957.1">
    <property type="nucleotide sequence ID" value="NZ_JAAIWM010000013.1"/>
</dbReference>
<name>A0A6M0QCU6_9BACI</name>
<evidence type="ECO:0000259" key="1">
    <source>
        <dbReference type="PROSITE" id="PS51186"/>
    </source>
</evidence>
<feature type="domain" description="N-acetyltransferase" evidence="1">
    <location>
        <begin position="5"/>
        <end position="150"/>
    </location>
</feature>
<gene>
    <name evidence="2" type="primary">rimI</name>
    <name evidence="2" type="ORF">G4D63_20545</name>
</gene>
<dbReference type="CDD" id="cd04301">
    <property type="entry name" value="NAT_SF"/>
    <property type="match status" value="1"/>
</dbReference>
<keyword evidence="2" id="KW-0689">Ribosomal protein</keyword>
<keyword evidence="2" id="KW-0808">Transferase</keyword>
<dbReference type="PANTHER" id="PTHR43617:SF20">
    <property type="entry name" value="N-ALPHA-ACETYLTRANSFERASE RIMI"/>
    <property type="match status" value="1"/>
</dbReference>
<dbReference type="NCBIfam" id="TIGR01575">
    <property type="entry name" value="rimI"/>
    <property type="match status" value="1"/>
</dbReference>
<dbReference type="Proteomes" id="UP000481043">
    <property type="component" value="Unassembled WGS sequence"/>
</dbReference>
<comment type="caution">
    <text evidence="2">The sequence shown here is derived from an EMBL/GenBank/DDBJ whole genome shotgun (WGS) entry which is preliminary data.</text>
</comment>
<dbReference type="Gene3D" id="3.40.630.30">
    <property type="match status" value="1"/>
</dbReference>
<dbReference type="EMBL" id="JAAIWM010000013">
    <property type="protein sequence ID" value="NEY74095.1"/>
    <property type="molecule type" value="Genomic_DNA"/>
</dbReference>